<reference evidence="5 6" key="1">
    <citation type="journal article" date="2023" name="BMC Biol.">
        <title>The compact genome of the sponge Oopsacas minuta (Hexactinellida) is lacking key metazoan core genes.</title>
        <authorList>
            <person name="Santini S."/>
            <person name="Schenkelaars Q."/>
            <person name="Jourda C."/>
            <person name="Duchesne M."/>
            <person name="Belahbib H."/>
            <person name="Rocher C."/>
            <person name="Selva M."/>
            <person name="Riesgo A."/>
            <person name="Vervoort M."/>
            <person name="Leys S.P."/>
            <person name="Kodjabachian L."/>
            <person name="Le Bivic A."/>
            <person name="Borchiellini C."/>
            <person name="Claverie J.M."/>
            <person name="Renard E."/>
        </authorList>
    </citation>
    <scope>NUCLEOTIDE SEQUENCE [LARGE SCALE GENOMIC DNA]</scope>
    <source>
        <strain evidence="5">SPO-2</strain>
    </source>
</reference>
<dbReference type="EMBL" id="JAKMXF010000111">
    <property type="protein sequence ID" value="KAI6657479.1"/>
    <property type="molecule type" value="Genomic_DNA"/>
</dbReference>
<dbReference type="PANTHER" id="PTHR12499:SF0">
    <property type="entry name" value="OPTIC ATROPHY 3 PROTEIN"/>
    <property type="match status" value="1"/>
</dbReference>
<feature type="coiled-coil region" evidence="3">
    <location>
        <begin position="53"/>
        <end position="94"/>
    </location>
</feature>
<comment type="similarity">
    <text evidence="1">Belongs to the OPA3 family.</text>
</comment>
<keyword evidence="4" id="KW-0812">Transmembrane</keyword>
<dbReference type="Pfam" id="PF07047">
    <property type="entry name" value="OPA3"/>
    <property type="match status" value="1"/>
</dbReference>
<evidence type="ECO:0000313" key="6">
    <source>
        <dbReference type="Proteomes" id="UP001165289"/>
    </source>
</evidence>
<protein>
    <submittedName>
        <fullName evidence="5">OPA3-like protein</fullName>
    </submittedName>
</protein>
<sequence length="94" mass="10479">MGSEGKVKVVKLTEEKAIELGAELIGELTIFTISALLIAAEYSRQSMKSQAKEEAQNEKISSLRSELDTLKSQIISQEKKLEKIQQQKAEKLSK</sequence>
<gene>
    <name evidence="5" type="ORF">LOD99_225</name>
</gene>
<organism evidence="5 6">
    <name type="scientific">Oopsacas minuta</name>
    <dbReference type="NCBI Taxonomy" id="111878"/>
    <lineage>
        <taxon>Eukaryota</taxon>
        <taxon>Metazoa</taxon>
        <taxon>Porifera</taxon>
        <taxon>Hexactinellida</taxon>
        <taxon>Hexasterophora</taxon>
        <taxon>Lyssacinosida</taxon>
        <taxon>Leucopsacidae</taxon>
        <taxon>Oopsacas</taxon>
    </lineage>
</organism>
<dbReference type="Proteomes" id="UP001165289">
    <property type="component" value="Unassembled WGS sequence"/>
</dbReference>
<evidence type="ECO:0000256" key="3">
    <source>
        <dbReference type="SAM" id="Coils"/>
    </source>
</evidence>
<evidence type="ECO:0000256" key="4">
    <source>
        <dbReference type="SAM" id="Phobius"/>
    </source>
</evidence>
<accession>A0AAV7K8F3</accession>
<dbReference type="GO" id="GO:0005739">
    <property type="term" value="C:mitochondrion"/>
    <property type="evidence" value="ECO:0007669"/>
    <property type="project" value="TreeGrafter"/>
</dbReference>
<dbReference type="AlphaFoldDB" id="A0AAV7K8F3"/>
<evidence type="ECO:0000256" key="2">
    <source>
        <dbReference type="ARBA" id="ARBA00023054"/>
    </source>
</evidence>
<keyword evidence="2 3" id="KW-0175">Coiled coil</keyword>
<keyword evidence="4" id="KW-0472">Membrane</keyword>
<keyword evidence="6" id="KW-1185">Reference proteome</keyword>
<evidence type="ECO:0000256" key="1">
    <source>
        <dbReference type="ARBA" id="ARBA00007584"/>
    </source>
</evidence>
<feature type="transmembrane region" description="Helical" evidence="4">
    <location>
        <begin position="20"/>
        <end position="40"/>
    </location>
</feature>
<comment type="caution">
    <text evidence="5">The sequence shown here is derived from an EMBL/GenBank/DDBJ whole genome shotgun (WGS) entry which is preliminary data.</text>
</comment>
<evidence type="ECO:0000313" key="5">
    <source>
        <dbReference type="EMBL" id="KAI6657479.1"/>
    </source>
</evidence>
<proteinExistence type="inferred from homology"/>
<dbReference type="PANTHER" id="PTHR12499">
    <property type="entry name" value="OPTIC ATROPHY 3 PROTEIN OPA3"/>
    <property type="match status" value="1"/>
</dbReference>
<keyword evidence="4" id="KW-1133">Transmembrane helix</keyword>
<dbReference type="GO" id="GO:0019216">
    <property type="term" value="P:regulation of lipid metabolic process"/>
    <property type="evidence" value="ECO:0007669"/>
    <property type="project" value="TreeGrafter"/>
</dbReference>
<name>A0AAV7K8F3_9METZ</name>
<dbReference type="InterPro" id="IPR010754">
    <property type="entry name" value="OPA3-like"/>
</dbReference>